<sequence length="87" mass="10090">MKYLLHSKSLSRSRVVKKVLIYLLIFRASKVASSHIGYKYEKKADDSLLTPDIGNKQRDLYIIWLKMKGNIGIFSTRVDKKGLKFDL</sequence>
<dbReference type="AlphaFoldDB" id="A0AAV2ACM9"/>
<comment type="caution">
    <text evidence="1">The sequence shown here is derived from an EMBL/GenBank/DDBJ whole genome shotgun (WGS) entry which is preliminary data.</text>
</comment>
<proteinExistence type="predicted"/>
<gene>
    <name evidence="1" type="ORF">LARSCL_LOCUS11554</name>
</gene>
<evidence type="ECO:0000313" key="1">
    <source>
        <dbReference type="EMBL" id="CAL1281417.1"/>
    </source>
</evidence>
<accession>A0AAV2ACM9</accession>
<dbReference type="Proteomes" id="UP001497382">
    <property type="component" value="Unassembled WGS sequence"/>
</dbReference>
<name>A0AAV2ACM9_9ARAC</name>
<keyword evidence="2" id="KW-1185">Reference proteome</keyword>
<protein>
    <submittedName>
        <fullName evidence="1">Uncharacterized protein</fullName>
    </submittedName>
</protein>
<reference evidence="1 2" key="1">
    <citation type="submission" date="2024-04" db="EMBL/GenBank/DDBJ databases">
        <authorList>
            <person name="Rising A."/>
            <person name="Reimegard J."/>
            <person name="Sonavane S."/>
            <person name="Akerstrom W."/>
            <person name="Nylinder S."/>
            <person name="Hedman E."/>
            <person name="Kallberg Y."/>
        </authorList>
    </citation>
    <scope>NUCLEOTIDE SEQUENCE [LARGE SCALE GENOMIC DNA]</scope>
</reference>
<feature type="non-terminal residue" evidence="1">
    <location>
        <position position="87"/>
    </location>
</feature>
<organism evidence="1 2">
    <name type="scientific">Larinioides sclopetarius</name>
    <dbReference type="NCBI Taxonomy" id="280406"/>
    <lineage>
        <taxon>Eukaryota</taxon>
        <taxon>Metazoa</taxon>
        <taxon>Ecdysozoa</taxon>
        <taxon>Arthropoda</taxon>
        <taxon>Chelicerata</taxon>
        <taxon>Arachnida</taxon>
        <taxon>Araneae</taxon>
        <taxon>Araneomorphae</taxon>
        <taxon>Entelegynae</taxon>
        <taxon>Araneoidea</taxon>
        <taxon>Araneidae</taxon>
        <taxon>Larinioides</taxon>
    </lineage>
</organism>
<evidence type="ECO:0000313" key="2">
    <source>
        <dbReference type="Proteomes" id="UP001497382"/>
    </source>
</evidence>
<dbReference type="EMBL" id="CAXIEN010000143">
    <property type="protein sequence ID" value="CAL1281417.1"/>
    <property type="molecule type" value="Genomic_DNA"/>
</dbReference>